<proteinExistence type="predicted"/>
<protein>
    <submittedName>
        <fullName evidence="1">Uncharacterized protein</fullName>
    </submittedName>
</protein>
<dbReference type="InParanoid" id="A0A0G4H1A4"/>
<evidence type="ECO:0000313" key="1">
    <source>
        <dbReference type="EMBL" id="CEM37373.1"/>
    </source>
</evidence>
<gene>
    <name evidence="1" type="ORF">Vbra_19222</name>
</gene>
<dbReference type="AlphaFoldDB" id="A0A0G4H1A4"/>
<evidence type="ECO:0000313" key="2">
    <source>
        <dbReference type="Proteomes" id="UP000041254"/>
    </source>
</evidence>
<keyword evidence="2" id="KW-1185">Reference proteome</keyword>
<sequence>MPGGLMWGAGVSPLACPPQILFPIPFQVPCVKQAASACPPAPRRVKMTSVSLIAVVIVGCVVGQCTAHIIGFRECPADGGGGSVNTCPFTRVCAVTGYGLNPAPLILCDPGYTGAKVKWTKGGDDKILMSPTYYDNDSSAGGDVVEYRDGRKYSGPKRCMWKLDKTPPCSWGK</sequence>
<reference evidence="1 2" key="1">
    <citation type="submission" date="2014-11" db="EMBL/GenBank/DDBJ databases">
        <authorList>
            <person name="Zhu J."/>
            <person name="Qi W."/>
            <person name="Song R."/>
        </authorList>
    </citation>
    <scope>NUCLEOTIDE SEQUENCE [LARGE SCALE GENOMIC DNA]</scope>
</reference>
<dbReference type="EMBL" id="CDMY01000938">
    <property type="protein sequence ID" value="CEM37373.1"/>
    <property type="molecule type" value="Genomic_DNA"/>
</dbReference>
<dbReference type="Proteomes" id="UP000041254">
    <property type="component" value="Unassembled WGS sequence"/>
</dbReference>
<dbReference type="VEuPathDB" id="CryptoDB:Vbra_19222"/>
<organism evidence="1 2">
    <name type="scientific">Vitrella brassicaformis (strain CCMP3155)</name>
    <dbReference type="NCBI Taxonomy" id="1169540"/>
    <lineage>
        <taxon>Eukaryota</taxon>
        <taxon>Sar</taxon>
        <taxon>Alveolata</taxon>
        <taxon>Colpodellida</taxon>
        <taxon>Vitrellaceae</taxon>
        <taxon>Vitrella</taxon>
    </lineage>
</organism>
<accession>A0A0G4H1A4</accession>
<name>A0A0G4H1A4_VITBC</name>